<name>A0A1I0CHI9_9FIRM</name>
<dbReference type="Proteomes" id="UP000199519">
    <property type="component" value="Unassembled WGS sequence"/>
</dbReference>
<gene>
    <name evidence="1" type="ORF">SAMN04488598_1457</name>
    <name evidence="2" type="ORF">SAMN04515652_1377</name>
</gene>
<evidence type="ECO:0000313" key="2">
    <source>
        <dbReference type="EMBL" id="SET18987.1"/>
    </source>
</evidence>
<dbReference type="EMBL" id="FOHG01000037">
    <property type="protein sequence ID" value="SET18987.1"/>
    <property type="molecule type" value="Genomic_DNA"/>
</dbReference>
<organism evidence="2 3">
    <name type="scientific">Halanaerobium congolense</name>
    <dbReference type="NCBI Taxonomy" id="54121"/>
    <lineage>
        <taxon>Bacteria</taxon>
        <taxon>Bacillati</taxon>
        <taxon>Bacillota</taxon>
        <taxon>Clostridia</taxon>
        <taxon>Halanaerobiales</taxon>
        <taxon>Halanaerobiaceae</taxon>
        <taxon>Halanaerobium</taxon>
    </lineage>
</organism>
<dbReference type="RefSeq" id="WP_089720735.1">
    <property type="nucleotide sequence ID" value="NZ_FNBJ01000045.1"/>
</dbReference>
<reference evidence="3 4" key="1">
    <citation type="submission" date="2016-10" db="EMBL/GenBank/DDBJ databases">
        <authorList>
            <person name="Varghese N."/>
            <person name="Submissions S."/>
        </authorList>
    </citation>
    <scope>NUCLEOTIDE SEQUENCE [LARGE SCALE GENOMIC DNA]</scope>
    <source>
        <strain evidence="1 4">WG2</strain>
        <strain evidence="2 3">WG5</strain>
    </source>
</reference>
<evidence type="ECO:0000313" key="1">
    <source>
        <dbReference type="EMBL" id="SDG08683.1"/>
    </source>
</evidence>
<evidence type="ECO:0000313" key="4">
    <source>
        <dbReference type="Proteomes" id="UP000199519"/>
    </source>
</evidence>
<protein>
    <recommendedName>
        <fullName evidence="5">CARDB domain-containing protein</fullName>
    </recommendedName>
</protein>
<dbReference type="Proteomes" id="UP000198612">
    <property type="component" value="Unassembled WGS sequence"/>
</dbReference>
<accession>A0A1I0CHI9</accession>
<sequence>MSFSNILSVLAFTFSVIAFFHSKKSKKNKLEIKKLQNELIQKKKANLIGKIKRVNKPNSSVKYKLIIKNIGEAVAENVRIKLMENKKGIDILEKSKTPLDKLYPKENINLITSVSYGSSGSTSKIKIKFIWDDEYKKDREEIRKVLIY</sequence>
<evidence type="ECO:0008006" key="5">
    <source>
        <dbReference type="Google" id="ProtNLM"/>
    </source>
</evidence>
<keyword evidence="4" id="KW-1185">Reference proteome</keyword>
<dbReference type="EMBL" id="FNBJ01000045">
    <property type="protein sequence ID" value="SDG08683.1"/>
    <property type="molecule type" value="Genomic_DNA"/>
</dbReference>
<dbReference type="AlphaFoldDB" id="A0A1I0CHI9"/>
<proteinExistence type="predicted"/>
<evidence type="ECO:0000313" key="3">
    <source>
        <dbReference type="Proteomes" id="UP000198612"/>
    </source>
</evidence>